<proteinExistence type="predicted"/>
<evidence type="ECO:0000256" key="1">
    <source>
        <dbReference type="ARBA" id="ARBA00023015"/>
    </source>
</evidence>
<dbReference type="InterPro" id="IPR036390">
    <property type="entry name" value="WH_DNA-bd_sf"/>
</dbReference>
<reference evidence="5 6" key="1">
    <citation type="submission" date="2020-03" db="EMBL/GenBank/DDBJ databases">
        <title>Bacterial isolates of synthetic phycosphere.</title>
        <authorList>
            <person name="Fu H."/>
            <person name="Moran M.A."/>
        </authorList>
    </citation>
    <scope>NUCLEOTIDE SEQUENCE [LARGE SCALE GENOMIC DNA]</scope>
    <source>
        <strain evidence="5 6">HF1</strain>
    </source>
</reference>
<dbReference type="SUPFAM" id="SSF48008">
    <property type="entry name" value="GntR ligand-binding domain-like"/>
    <property type="match status" value="1"/>
</dbReference>
<accession>A0ABX0VXN0</accession>
<feature type="domain" description="GntR C-terminal" evidence="4">
    <location>
        <begin position="62"/>
        <end position="185"/>
    </location>
</feature>
<keyword evidence="6" id="KW-1185">Reference proteome</keyword>
<dbReference type="SUPFAM" id="SSF46785">
    <property type="entry name" value="Winged helix' DNA-binding domain"/>
    <property type="match status" value="1"/>
</dbReference>
<dbReference type="Gene3D" id="1.20.120.530">
    <property type="entry name" value="GntR ligand-binding domain-like"/>
    <property type="match status" value="1"/>
</dbReference>
<dbReference type="Gene3D" id="1.10.10.10">
    <property type="entry name" value="Winged helix-like DNA-binding domain superfamily/Winged helix DNA-binding domain"/>
    <property type="match status" value="1"/>
</dbReference>
<dbReference type="Proteomes" id="UP000709466">
    <property type="component" value="Unassembled WGS sequence"/>
</dbReference>
<organism evidence="5 6">
    <name type="scientific">Marivivens donghaensis</name>
    <dbReference type="NCBI Taxonomy" id="1699413"/>
    <lineage>
        <taxon>Bacteria</taxon>
        <taxon>Pseudomonadati</taxon>
        <taxon>Pseudomonadota</taxon>
        <taxon>Alphaproteobacteria</taxon>
        <taxon>Rhodobacterales</taxon>
        <taxon>Paracoccaceae</taxon>
        <taxon>Marivivens group</taxon>
        <taxon>Marivivens</taxon>
    </lineage>
</organism>
<evidence type="ECO:0000256" key="3">
    <source>
        <dbReference type="ARBA" id="ARBA00023163"/>
    </source>
</evidence>
<protein>
    <submittedName>
        <fullName evidence="5">GntR family transcriptional regulator</fullName>
    </submittedName>
</protein>
<evidence type="ECO:0000259" key="4">
    <source>
        <dbReference type="SMART" id="SM00895"/>
    </source>
</evidence>
<dbReference type="Pfam" id="PF07729">
    <property type="entry name" value="FCD"/>
    <property type="match status" value="1"/>
</dbReference>
<dbReference type="InterPro" id="IPR011711">
    <property type="entry name" value="GntR_C"/>
</dbReference>
<gene>
    <name evidence="5" type="ORF">HCZ30_06975</name>
</gene>
<dbReference type="SMART" id="SM00895">
    <property type="entry name" value="FCD"/>
    <property type="match status" value="1"/>
</dbReference>
<evidence type="ECO:0000313" key="6">
    <source>
        <dbReference type="Proteomes" id="UP000709466"/>
    </source>
</evidence>
<dbReference type="InterPro" id="IPR008920">
    <property type="entry name" value="TF_FadR/GntR_C"/>
</dbReference>
<sequence>MILCGELEPGQAVTIQGLVQELDAGMTPVREAIRRLTAENALEFLGNRRVCVPVLRADDVEELAFARLALEPQLAIWAAEKIKPEAILELEAVDQEVNRAIDRGDVRSYLIQNYRFHATLYAASEARTTVALADTLWLRMGPSLRVMGGRFGTATLDDKHADAIAALRRKDATGVGAAIYADIAQGFDQIRSSMS</sequence>
<keyword evidence="1" id="KW-0805">Transcription regulation</keyword>
<keyword evidence="2" id="KW-0238">DNA-binding</keyword>
<name>A0ABX0VXN0_9RHOB</name>
<dbReference type="PANTHER" id="PTHR43537:SF39">
    <property type="entry name" value="HTH-TYPE TRANSCRIPTIONAL REGULATOR MCBR"/>
    <property type="match status" value="1"/>
</dbReference>
<dbReference type="InterPro" id="IPR000524">
    <property type="entry name" value="Tscrpt_reg_HTH_GntR"/>
</dbReference>
<dbReference type="Pfam" id="PF00392">
    <property type="entry name" value="GntR"/>
    <property type="match status" value="1"/>
</dbReference>
<evidence type="ECO:0000256" key="2">
    <source>
        <dbReference type="ARBA" id="ARBA00023125"/>
    </source>
</evidence>
<dbReference type="PANTHER" id="PTHR43537">
    <property type="entry name" value="TRANSCRIPTIONAL REGULATOR, GNTR FAMILY"/>
    <property type="match status" value="1"/>
</dbReference>
<dbReference type="EMBL" id="JAATOP010000004">
    <property type="protein sequence ID" value="NIY72175.1"/>
    <property type="molecule type" value="Genomic_DNA"/>
</dbReference>
<dbReference type="InterPro" id="IPR036388">
    <property type="entry name" value="WH-like_DNA-bd_sf"/>
</dbReference>
<keyword evidence="3" id="KW-0804">Transcription</keyword>
<comment type="caution">
    <text evidence="5">The sequence shown here is derived from an EMBL/GenBank/DDBJ whole genome shotgun (WGS) entry which is preliminary data.</text>
</comment>
<evidence type="ECO:0000313" key="5">
    <source>
        <dbReference type="EMBL" id="NIY72175.1"/>
    </source>
</evidence>